<protein>
    <submittedName>
        <fullName evidence="1">Uncharacterized protein</fullName>
    </submittedName>
</protein>
<proteinExistence type="predicted"/>
<comment type="caution">
    <text evidence="1">The sequence shown here is derived from an EMBL/GenBank/DDBJ whole genome shotgun (WGS) entry which is preliminary data.</text>
</comment>
<accession>A0ACC1IK68</accession>
<evidence type="ECO:0000313" key="1">
    <source>
        <dbReference type="EMBL" id="KAJ1895135.1"/>
    </source>
</evidence>
<name>A0ACC1IK68_9FUNG</name>
<dbReference type="Proteomes" id="UP001150581">
    <property type="component" value="Unassembled WGS sequence"/>
</dbReference>
<evidence type="ECO:0000313" key="2">
    <source>
        <dbReference type="Proteomes" id="UP001150581"/>
    </source>
</evidence>
<gene>
    <name evidence="1" type="ORF">LPJ66_004770</name>
</gene>
<organism evidence="1 2">
    <name type="scientific">Kickxella alabastrina</name>
    <dbReference type="NCBI Taxonomy" id="61397"/>
    <lineage>
        <taxon>Eukaryota</taxon>
        <taxon>Fungi</taxon>
        <taxon>Fungi incertae sedis</taxon>
        <taxon>Zoopagomycota</taxon>
        <taxon>Kickxellomycotina</taxon>
        <taxon>Kickxellomycetes</taxon>
        <taxon>Kickxellales</taxon>
        <taxon>Kickxellaceae</taxon>
        <taxon>Kickxella</taxon>
    </lineage>
</organism>
<keyword evidence="2" id="KW-1185">Reference proteome</keyword>
<reference evidence="1" key="1">
    <citation type="submission" date="2022-07" db="EMBL/GenBank/DDBJ databases">
        <title>Phylogenomic reconstructions and comparative analyses of Kickxellomycotina fungi.</title>
        <authorList>
            <person name="Reynolds N.K."/>
            <person name="Stajich J.E."/>
            <person name="Barry K."/>
            <person name="Grigoriev I.V."/>
            <person name="Crous P."/>
            <person name="Smith M.E."/>
        </authorList>
    </citation>
    <scope>NUCLEOTIDE SEQUENCE</scope>
    <source>
        <strain evidence="1">Benny 63K</strain>
    </source>
</reference>
<sequence length="403" mass="43935">MSQAVRFGSAFVARSAGASMAKTSASKTLKFQPRHVMVVFGRRSVAGNKQSIWAAGSLTRGFHSSPQRLNEAAAPTEAMLAVTSSETPAAAAATTVTPTASAEPADTVSTMLQASIDPSIGTESMMQIGDLAKHGLDTYFPTRLMEYTLEFAHVTTGLPWWATIAVVVVGIRAAAFPLAAWSQRHMAGVNRVKPEFTLLMDKQRAAAASGDIMSSARLSQEMSSFYKKRGVSPFKAMWGNLVTVPFMMGMFFGLKDMALLSSVTHMNTGGLWWFTDLTLPDPTYILPALSCIGMMGVMELQSKMNSPTEQSRNMKYGMRAAGVLMAYLTSGMPADVFVFWITNNILSYLQVSVLHSKKFREKIGIVDIEKVRYAREPESMMSKLDLSAITGKAKSKKFVVKRK</sequence>
<dbReference type="EMBL" id="JANBPG010000603">
    <property type="protein sequence ID" value="KAJ1895135.1"/>
    <property type="molecule type" value="Genomic_DNA"/>
</dbReference>